<organism evidence="3 4">
    <name type="scientific">Hypericibacter adhaerens</name>
    <dbReference type="NCBI Taxonomy" id="2602016"/>
    <lineage>
        <taxon>Bacteria</taxon>
        <taxon>Pseudomonadati</taxon>
        <taxon>Pseudomonadota</taxon>
        <taxon>Alphaproteobacteria</taxon>
        <taxon>Rhodospirillales</taxon>
        <taxon>Dongiaceae</taxon>
        <taxon>Hypericibacter</taxon>
    </lineage>
</organism>
<keyword evidence="2" id="KW-0732">Signal</keyword>
<accession>A0A5J6MTY6</accession>
<gene>
    <name evidence="3" type="ORF">FRZ61_07290</name>
</gene>
<evidence type="ECO:0000256" key="1">
    <source>
        <dbReference type="SAM" id="MobiDB-lite"/>
    </source>
</evidence>
<evidence type="ECO:0000313" key="4">
    <source>
        <dbReference type="Proteomes" id="UP000325797"/>
    </source>
</evidence>
<dbReference type="Proteomes" id="UP000325797">
    <property type="component" value="Chromosome"/>
</dbReference>
<feature type="region of interest" description="Disordered" evidence="1">
    <location>
        <begin position="53"/>
        <end position="96"/>
    </location>
</feature>
<dbReference type="PROSITE" id="PS51257">
    <property type="entry name" value="PROKAR_LIPOPROTEIN"/>
    <property type="match status" value="1"/>
</dbReference>
<dbReference type="KEGG" id="hadh:FRZ61_07290"/>
<evidence type="ECO:0008006" key="5">
    <source>
        <dbReference type="Google" id="ProtNLM"/>
    </source>
</evidence>
<reference evidence="3 4" key="1">
    <citation type="submission" date="2019-08" db="EMBL/GenBank/DDBJ databases">
        <title>Hyperibacter terrae gen. nov., sp. nov. and Hyperibacter viscosus sp. nov., two new members in the family Rhodospirillaceae isolated from the rhizosphere of Hypericum perforatum.</title>
        <authorList>
            <person name="Noviana Z."/>
        </authorList>
    </citation>
    <scope>NUCLEOTIDE SEQUENCE [LARGE SCALE GENOMIC DNA]</scope>
    <source>
        <strain evidence="3 4">R5959</strain>
    </source>
</reference>
<sequence>MASRRHRYALVLSLPLLLAACGGRPLPGERSPPPNWVALPGLVQYAQYQPGQFQPNLSTPIQPGLSPAPRTPPVAPAHPPTSNTQNFGNWQREGNGYRWAPGDHPAASGSTPFWVPGHWTTDSSGARVYAPGYWR</sequence>
<name>A0A5J6MTY6_9PROT</name>
<feature type="signal peptide" evidence="2">
    <location>
        <begin position="1"/>
        <end position="19"/>
    </location>
</feature>
<dbReference type="EMBL" id="CP042582">
    <property type="protein sequence ID" value="QEX20809.1"/>
    <property type="molecule type" value="Genomic_DNA"/>
</dbReference>
<evidence type="ECO:0000313" key="3">
    <source>
        <dbReference type="EMBL" id="QEX20809.1"/>
    </source>
</evidence>
<keyword evidence="4" id="KW-1185">Reference proteome</keyword>
<proteinExistence type="predicted"/>
<dbReference type="AlphaFoldDB" id="A0A5J6MTY6"/>
<evidence type="ECO:0000256" key="2">
    <source>
        <dbReference type="SAM" id="SignalP"/>
    </source>
</evidence>
<dbReference type="RefSeq" id="WP_151115026.1">
    <property type="nucleotide sequence ID" value="NZ_CP042582.1"/>
</dbReference>
<protein>
    <recommendedName>
        <fullName evidence="5">Lipoprotein</fullName>
    </recommendedName>
</protein>
<feature type="chain" id="PRO_5023914570" description="Lipoprotein" evidence="2">
    <location>
        <begin position="20"/>
        <end position="135"/>
    </location>
</feature>
<feature type="compositionally biased region" description="Pro residues" evidence="1">
    <location>
        <begin position="69"/>
        <end position="79"/>
    </location>
</feature>